<accession>A0ABW2C6T1</accession>
<proteinExistence type="predicted"/>
<organism evidence="2 3">
    <name type="scientific">Haloechinothrix salitolerans</name>
    <dbReference type="NCBI Taxonomy" id="926830"/>
    <lineage>
        <taxon>Bacteria</taxon>
        <taxon>Bacillati</taxon>
        <taxon>Actinomycetota</taxon>
        <taxon>Actinomycetes</taxon>
        <taxon>Pseudonocardiales</taxon>
        <taxon>Pseudonocardiaceae</taxon>
        <taxon>Haloechinothrix</taxon>
    </lineage>
</organism>
<keyword evidence="3" id="KW-1185">Reference proteome</keyword>
<dbReference type="EMBL" id="JBHSXX010000001">
    <property type="protein sequence ID" value="MFC6870868.1"/>
    <property type="molecule type" value="Genomic_DNA"/>
</dbReference>
<dbReference type="Proteomes" id="UP001596337">
    <property type="component" value="Unassembled WGS sequence"/>
</dbReference>
<evidence type="ECO:0000313" key="2">
    <source>
        <dbReference type="EMBL" id="MFC6870868.1"/>
    </source>
</evidence>
<evidence type="ECO:0000313" key="3">
    <source>
        <dbReference type="Proteomes" id="UP001596337"/>
    </source>
</evidence>
<dbReference type="RefSeq" id="WP_345399042.1">
    <property type="nucleotide sequence ID" value="NZ_BAABLA010000080.1"/>
</dbReference>
<feature type="region of interest" description="Disordered" evidence="1">
    <location>
        <begin position="70"/>
        <end position="94"/>
    </location>
</feature>
<comment type="caution">
    <text evidence="2">The sequence shown here is derived from an EMBL/GenBank/DDBJ whole genome shotgun (WGS) entry which is preliminary data.</text>
</comment>
<feature type="compositionally biased region" description="Low complexity" evidence="1">
    <location>
        <begin position="74"/>
        <end position="94"/>
    </location>
</feature>
<gene>
    <name evidence="2" type="ORF">ACFQGD_27445</name>
</gene>
<evidence type="ECO:0000256" key="1">
    <source>
        <dbReference type="SAM" id="MobiDB-lite"/>
    </source>
</evidence>
<protein>
    <submittedName>
        <fullName evidence="2">Uncharacterized protein</fullName>
    </submittedName>
</protein>
<reference evidence="3" key="1">
    <citation type="journal article" date="2019" name="Int. J. Syst. Evol. Microbiol.">
        <title>The Global Catalogue of Microorganisms (GCM) 10K type strain sequencing project: providing services to taxonomists for standard genome sequencing and annotation.</title>
        <authorList>
            <consortium name="The Broad Institute Genomics Platform"/>
            <consortium name="The Broad Institute Genome Sequencing Center for Infectious Disease"/>
            <person name="Wu L."/>
            <person name="Ma J."/>
        </authorList>
    </citation>
    <scope>NUCLEOTIDE SEQUENCE [LARGE SCALE GENOMIC DNA]</scope>
    <source>
        <strain evidence="3">KCTC 32255</strain>
    </source>
</reference>
<name>A0ABW2C6T1_9PSEU</name>
<sequence>MNGELVELIDRIRNDVQNVLDLSNAQVERLLARLATLESRLSGLNGPVGGAAEAVKENRTQLAQIIREGRATGSDVDAASDSANNSADNVDGGR</sequence>